<dbReference type="Proteomes" id="UP000094094">
    <property type="component" value="Chromosome"/>
</dbReference>
<keyword evidence="1" id="KW-0812">Transmembrane</keyword>
<protein>
    <submittedName>
        <fullName evidence="2">Uncharacterized protein</fullName>
    </submittedName>
</protein>
<dbReference type="AlphaFoldDB" id="A0A1D7VMH4"/>
<keyword evidence="1" id="KW-0472">Membrane</keyword>
<name>A0A1D7VMH4_9ACTN</name>
<keyword evidence="3" id="KW-1185">Reference proteome</keyword>
<feature type="transmembrane region" description="Helical" evidence="1">
    <location>
        <begin position="201"/>
        <end position="219"/>
    </location>
</feature>
<keyword evidence="1" id="KW-1133">Transmembrane helix</keyword>
<feature type="transmembrane region" description="Helical" evidence="1">
    <location>
        <begin position="139"/>
        <end position="159"/>
    </location>
</feature>
<feature type="transmembrane region" description="Helical" evidence="1">
    <location>
        <begin position="109"/>
        <end position="132"/>
    </location>
</feature>
<dbReference type="KEGG" id="slc:SL103_16975"/>
<sequence length="220" mass="22250">MLLLLASGLLLTTAVVKILPDAWREAPAAGLSVWVVTGVSALGYAVVTVFTRDGCGCEVGLARQVVGAHAPGRHRGTRGAVGMLSVGTGAATALTVHRVVEGSAVVLDLSVPVVVALVVGSASDGLALATLLQETGQRLAPWLAVACVSPAVGVLVTAVRPLPPLALPLALALVAGVILRIAWVGLRLAAKKHASGQLPRWQIVTAATALTVSAAFMIAY</sequence>
<evidence type="ECO:0000313" key="3">
    <source>
        <dbReference type="Proteomes" id="UP000094094"/>
    </source>
</evidence>
<accession>A0A1D7VMH4</accession>
<reference evidence="2 3" key="1">
    <citation type="submission" date="2016-09" db="EMBL/GenBank/DDBJ databases">
        <title>Complete genome sequencing of Streptomyces lydicus 103 and metabolic pathways analysis of antibiotic biosynthesis.</title>
        <authorList>
            <person name="Jia N."/>
            <person name="Ding M.-Z."/>
            <person name="Gao F."/>
            <person name="Yuan Y.-J."/>
        </authorList>
    </citation>
    <scope>NUCLEOTIDE SEQUENCE [LARGE SCALE GENOMIC DNA]</scope>
    <source>
        <strain evidence="2 3">103</strain>
    </source>
</reference>
<feature type="transmembrane region" description="Helical" evidence="1">
    <location>
        <begin position="28"/>
        <end position="50"/>
    </location>
</feature>
<organism evidence="2 3">
    <name type="scientific">Streptomyces lydicus</name>
    <dbReference type="NCBI Taxonomy" id="47763"/>
    <lineage>
        <taxon>Bacteria</taxon>
        <taxon>Bacillati</taxon>
        <taxon>Actinomycetota</taxon>
        <taxon>Actinomycetes</taxon>
        <taxon>Kitasatosporales</taxon>
        <taxon>Streptomycetaceae</taxon>
        <taxon>Streptomyces</taxon>
    </lineage>
</organism>
<feature type="transmembrane region" description="Helical" evidence="1">
    <location>
        <begin position="79"/>
        <end position="97"/>
    </location>
</feature>
<proteinExistence type="predicted"/>
<evidence type="ECO:0000313" key="2">
    <source>
        <dbReference type="EMBL" id="AOP47718.1"/>
    </source>
</evidence>
<dbReference type="RefSeq" id="WP_069569862.1">
    <property type="nucleotide sequence ID" value="NZ_CP017157.1"/>
</dbReference>
<feature type="transmembrane region" description="Helical" evidence="1">
    <location>
        <begin position="165"/>
        <end position="189"/>
    </location>
</feature>
<dbReference type="EMBL" id="CP017157">
    <property type="protein sequence ID" value="AOP47718.1"/>
    <property type="molecule type" value="Genomic_DNA"/>
</dbReference>
<evidence type="ECO:0000256" key="1">
    <source>
        <dbReference type="SAM" id="Phobius"/>
    </source>
</evidence>
<gene>
    <name evidence="2" type="ORF">SL103_16975</name>
</gene>